<evidence type="ECO:0000313" key="3">
    <source>
        <dbReference type="EMBL" id="KAK0142981.1"/>
    </source>
</evidence>
<dbReference type="PROSITE" id="PS50910">
    <property type="entry name" value="HEPN"/>
    <property type="match status" value="1"/>
</dbReference>
<proteinExistence type="predicted"/>
<protein>
    <submittedName>
        <fullName evidence="3">Sacsin</fullName>
    </submittedName>
</protein>
<dbReference type="SUPFAM" id="SSF46565">
    <property type="entry name" value="Chaperone J-domain"/>
    <property type="match status" value="1"/>
</dbReference>
<name>A0AA47NXY8_MERPO</name>
<evidence type="ECO:0000256" key="1">
    <source>
        <dbReference type="SAM" id="MobiDB-lite"/>
    </source>
</evidence>
<dbReference type="InterPro" id="IPR036869">
    <property type="entry name" value="J_dom_sf"/>
</dbReference>
<dbReference type="SUPFAM" id="SSF81593">
    <property type="entry name" value="Nucleotidyltransferase substrate binding subunit/domain"/>
    <property type="match status" value="1"/>
</dbReference>
<dbReference type="InterPro" id="IPR007842">
    <property type="entry name" value="HEPN_dom"/>
</dbReference>
<dbReference type="AlphaFoldDB" id="A0AA47NXY8"/>
<dbReference type="EMBL" id="JAOPHQ010003449">
    <property type="protein sequence ID" value="KAK0142981.1"/>
    <property type="molecule type" value="Genomic_DNA"/>
</dbReference>
<reference evidence="3" key="1">
    <citation type="journal article" date="2023" name="Front. Mar. Sci.">
        <title>A new Merluccius polli reference genome to investigate the effects of global change in West African waters.</title>
        <authorList>
            <person name="Mateo J.L."/>
            <person name="Blanco-Fernandez C."/>
            <person name="Garcia-Vazquez E."/>
            <person name="Machado-Schiaffino G."/>
        </authorList>
    </citation>
    <scope>NUCLEOTIDE SEQUENCE</scope>
    <source>
        <strain evidence="3">C29</strain>
        <tissue evidence="3">Fin</tissue>
    </source>
</reference>
<dbReference type="Gene3D" id="1.20.120.330">
    <property type="entry name" value="Nucleotidyltransferases domain 2"/>
    <property type="match status" value="1"/>
</dbReference>
<dbReference type="Gene3D" id="1.10.287.110">
    <property type="entry name" value="DnaJ domain"/>
    <property type="match status" value="1"/>
</dbReference>
<keyword evidence="4" id="KW-1185">Reference proteome</keyword>
<dbReference type="SMART" id="SM00748">
    <property type="entry name" value="HEPN"/>
    <property type="match status" value="1"/>
</dbReference>
<evidence type="ECO:0000313" key="4">
    <source>
        <dbReference type="Proteomes" id="UP001174136"/>
    </source>
</evidence>
<accession>A0AA47NXY8</accession>
<dbReference type="Proteomes" id="UP001174136">
    <property type="component" value="Unassembled WGS sequence"/>
</dbReference>
<comment type="caution">
    <text evidence="3">The sequence shown here is derived from an EMBL/GenBank/DDBJ whole genome shotgun (WGS) entry which is preliminary data.</text>
</comment>
<gene>
    <name evidence="3" type="primary">SACS_0</name>
    <name evidence="3" type="ORF">N1851_018914</name>
</gene>
<dbReference type="Pfam" id="PF05168">
    <property type="entry name" value="HEPN"/>
    <property type="match status" value="1"/>
</dbReference>
<dbReference type="PANTHER" id="PTHR46919:SF2">
    <property type="entry name" value="SACSIN"/>
    <property type="match status" value="1"/>
</dbReference>
<organism evidence="3 4">
    <name type="scientific">Merluccius polli</name>
    <name type="common">Benguela hake</name>
    <name type="synonym">Merluccius cadenati</name>
    <dbReference type="NCBI Taxonomy" id="89951"/>
    <lineage>
        <taxon>Eukaryota</taxon>
        <taxon>Metazoa</taxon>
        <taxon>Chordata</taxon>
        <taxon>Craniata</taxon>
        <taxon>Vertebrata</taxon>
        <taxon>Euteleostomi</taxon>
        <taxon>Actinopterygii</taxon>
        <taxon>Neopterygii</taxon>
        <taxon>Teleostei</taxon>
        <taxon>Neoteleostei</taxon>
        <taxon>Acanthomorphata</taxon>
        <taxon>Zeiogadaria</taxon>
        <taxon>Gadariae</taxon>
        <taxon>Gadiformes</taxon>
        <taxon>Gadoidei</taxon>
        <taxon>Merlucciidae</taxon>
        <taxon>Merluccius</taxon>
    </lineage>
</organism>
<sequence>MDTCQYGRNCEFSGWFEKHLSSMAFRHGLICLIREQSKGKITQEDAADMCEQTFGSIQIICCSSLDTQLCLDQQPLNDTVAEADVSVKKEHQGCTFYLKHNDNMDPKVIYEVNMTLTKVINALLENKLSNHLLVLGHLLTCDNLEEVKKTLANNEIHDSAETDNSVLYPAEPGSAIPDDWLDCLDMNMLNNFEDGEHVGYLSNDTYTYVVIVKQLPGPTEQLSRRYQIQTGDQEFTEVSSLELYQFKREKKPKLKKITIKSEASCMDLALHEGSDWNGTEENSEETSSPSRTLPASLEEAKREIDKCLADIWTLSEGLKNAAIKRLYLKWHPDKNPEFIEISTEAFKYLKNRIDELTNGKTADSSKPKWNDDFRNFYEAWDQEARRHKHGRDKFHRRYRSYGYNFWTYHENVPRQEARRWLRQARCDLAAAKKDIGSRCTEWCLFKVHQVVEKALIAAEYKRNGKHSAKCTISIIAARVAGFDPQLRKLTQIVDSVQLLGVDAKKTQYPDCHPSPRIPNEQFNEMNEGPAVDMASELLGMIEAYVN</sequence>
<feature type="domain" description="HEPN" evidence="2">
    <location>
        <begin position="421"/>
        <end position="537"/>
    </location>
</feature>
<evidence type="ECO:0000259" key="2">
    <source>
        <dbReference type="PROSITE" id="PS50910"/>
    </source>
</evidence>
<dbReference type="PANTHER" id="PTHR46919">
    <property type="entry name" value="ZINC FINGER, C3HC4 TYPE (RING FINGER) FAMILY PROTEIN"/>
    <property type="match status" value="1"/>
</dbReference>
<feature type="region of interest" description="Disordered" evidence="1">
    <location>
        <begin position="272"/>
        <end position="296"/>
    </location>
</feature>